<evidence type="ECO:0000256" key="12">
    <source>
        <dbReference type="ARBA" id="ARBA00023288"/>
    </source>
</evidence>
<protein>
    <recommendedName>
        <fullName evidence="6">Tegument protein UL51 homolog</fullName>
    </recommendedName>
</protein>
<evidence type="ECO:0000256" key="10">
    <source>
        <dbReference type="ARBA" id="ARBA00023139"/>
    </source>
</evidence>
<evidence type="ECO:0000313" key="14">
    <source>
        <dbReference type="EMBL" id="AAM00710.1"/>
    </source>
</evidence>
<dbReference type="Proteomes" id="UP000099188">
    <property type="component" value="Segment"/>
</dbReference>
<dbReference type="KEGG" id="vg:935474"/>
<gene>
    <name evidence="14" type="primary">UL71</name>
    <name evidence="14" type="ORF">CCMVgp062</name>
</gene>
<keyword evidence="16" id="KW-1185">Reference proteome</keyword>
<dbReference type="RefSeq" id="NP_612704.1">
    <property type="nucleotide sequence ID" value="NC_003521.1"/>
</dbReference>
<evidence type="ECO:0000256" key="6">
    <source>
        <dbReference type="ARBA" id="ARBA00019508"/>
    </source>
</evidence>
<evidence type="ECO:0000256" key="7">
    <source>
        <dbReference type="ARBA" id="ARBA00022553"/>
    </source>
</evidence>
<accession>Q8QS28</accession>
<dbReference type="GO" id="GO:0044423">
    <property type="term" value="C:virion component"/>
    <property type="evidence" value="ECO:0007669"/>
    <property type="project" value="UniProtKB-KW"/>
</dbReference>
<keyword evidence="9" id="KW-0946">Virion</keyword>
<evidence type="ECO:0000313" key="15">
    <source>
        <dbReference type="EMBL" id="QXV67818.1"/>
    </source>
</evidence>
<evidence type="ECO:0000256" key="5">
    <source>
        <dbReference type="ARBA" id="ARBA00006551"/>
    </source>
</evidence>
<keyword evidence="8" id="KW-1040">Host Golgi apparatus</keyword>
<dbReference type="EMBL" id="AF480884">
    <property type="protein sequence ID" value="AAM00710.1"/>
    <property type="molecule type" value="Genomic_DNA"/>
</dbReference>
<feature type="compositionally biased region" description="Basic residues" evidence="13">
    <location>
        <begin position="363"/>
        <end position="373"/>
    </location>
</feature>
<evidence type="ECO:0000256" key="11">
    <source>
        <dbReference type="ARBA" id="ARBA00023200"/>
    </source>
</evidence>
<dbReference type="InterPro" id="IPR007619">
    <property type="entry name" value="Herpes_U44"/>
</dbReference>
<proteinExistence type="inferred from homology"/>
<keyword evidence="12" id="KW-0449">Lipoprotein</keyword>
<dbReference type="GeneID" id="935474"/>
<feature type="compositionally biased region" description="Basic and acidic residues" evidence="13">
    <location>
        <begin position="291"/>
        <end position="303"/>
    </location>
</feature>
<comment type="subcellular location">
    <subcellularLocation>
        <location evidence="2">Host Golgi apparatus</location>
    </subcellularLocation>
    <subcellularLocation>
        <location evidence="3">Host cytoplasm</location>
    </subcellularLocation>
    <subcellularLocation>
        <location evidence="4">Virion</location>
    </subcellularLocation>
</comment>
<keyword evidence="11" id="KW-1035">Host cytoplasm</keyword>
<keyword evidence="10" id="KW-0564">Palmitate</keyword>
<evidence type="ECO:0000256" key="4">
    <source>
        <dbReference type="ARBA" id="ARBA00004328"/>
    </source>
</evidence>
<evidence type="ECO:0000313" key="16">
    <source>
        <dbReference type="Proteomes" id="UP000099188"/>
    </source>
</evidence>
<evidence type="ECO:0000256" key="2">
    <source>
        <dbReference type="ARBA" id="ARBA00004136"/>
    </source>
</evidence>
<evidence type="ECO:0000256" key="13">
    <source>
        <dbReference type="SAM" id="MobiDB-lite"/>
    </source>
</evidence>
<dbReference type="Pfam" id="PF04533">
    <property type="entry name" value="Herpes_U44"/>
    <property type="match status" value="1"/>
</dbReference>
<evidence type="ECO:0000256" key="8">
    <source>
        <dbReference type="ARBA" id="ARBA00022812"/>
    </source>
</evidence>
<evidence type="ECO:0000256" key="1">
    <source>
        <dbReference type="ARBA" id="ARBA00001991"/>
    </source>
</evidence>
<dbReference type="GO" id="GO:0044177">
    <property type="term" value="C:host cell Golgi apparatus"/>
    <property type="evidence" value="ECO:0007669"/>
    <property type="project" value="UniProtKB-SubCell"/>
</dbReference>
<comment type="similarity">
    <text evidence="5">Belongs to the herpesviridae UL51 family.</text>
</comment>
<evidence type="ECO:0000256" key="3">
    <source>
        <dbReference type="ARBA" id="ARBA00004192"/>
    </source>
</evidence>
<comment type="function">
    <text evidence="1">Plays several roles during the time course of infection, including egress of virus particles from the perinuclear space and secondary envelopment of cytoplasmic capsids that bud into specific trans-Golgi network (TGN)-derived membranes.</text>
</comment>
<evidence type="ECO:0000256" key="9">
    <source>
        <dbReference type="ARBA" id="ARBA00022844"/>
    </source>
</evidence>
<feature type="region of interest" description="Disordered" evidence="13">
    <location>
        <begin position="251"/>
        <end position="373"/>
    </location>
</feature>
<organism evidence="14 16">
    <name type="scientific">Panine betaherpesvirus 2</name>
    <name type="common">Chimpanzee cytomegalovirus</name>
    <dbReference type="NCBI Taxonomy" id="188763"/>
    <lineage>
        <taxon>Viruses</taxon>
        <taxon>Duplodnaviria</taxon>
        <taxon>Heunggongvirae</taxon>
        <taxon>Peploviricota</taxon>
        <taxon>Herviviricetes</taxon>
        <taxon>Herpesvirales</taxon>
        <taxon>Orthoherpesviridae</taxon>
        <taxon>Betaherpesvirinae</taxon>
        <taxon>Cytomegalovirus</taxon>
        <taxon>Cytomegalovirus paninebeta2</taxon>
    </lineage>
</organism>
<reference evidence="15" key="2">
    <citation type="submission" date="2021-05" db="EMBL/GenBank/DDBJ databases">
        <title>Cloning and multi-omic analysis of chimpanzee cytomegalovirus: a resource for comparative functional genomics.</title>
        <authorList>
            <person name="Phan Q.V."/>
        </authorList>
    </citation>
    <scope>NUCLEOTIDE SEQUENCE</scope>
    <source>
        <strain evidence="15">Heberling</strain>
    </source>
</reference>
<dbReference type="OrthoDB" id="19508at10239"/>
<name>Q8QS28_9BETA</name>
<feature type="region of interest" description="Disordered" evidence="13">
    <location>
        <begin position="226"/>
        <end position="245"/>
    </location>
</feature>
<keyword evidence="7" id="KW-0597">Phosphoprotein</keyword>
<dbReference type="EMBL" id="MZ151943">
    <property type="protein sequence ID" value="QXV67818.1"/>
    <property type="molecule type" value="Genomic_DNA"/>
</dbReference>
<sequence length="373" mass="41089">MELARRLCGFLLCRRRPAPVADYVLLQPSEDVELRELQAFLEENFKQLDITPEDLRSFSRDTEVVNHLLKLVPLYRQCQSKCLFLKGYLADGCLPHTRPAAEVECRKSQRILEALDILILKLVVGEFVMSDTESLEMLLDKFSTDQASLLEVQKVMGLVDMDCEKSAFMLDAAASSENAELEGAVGGVDVPSTAVSSSVSSPASVAASHLVGAFTCPSITATSLIPENTGVTRPPDTLGEITTLSTPSVIRFDPSLLPSDDDDDERDAVGYSKVVPRGRRETSEESSSLLQERERERFEDGPPVREQPQGRSHRRHHRSSSGEREVLSLLRQTPEVPQDEVVTTPPTLGPPPIVGSARELRGVKKKRASILTV</sequence>
<reference evidence="14 16" key="1">
    <citation type="journal article" date="2003" name="J. Gen. Virol.">
        <title>The human cytomegalovirus genome revisited: comparison with the chimpanzee cytomegalovirus genome.</title>
        <authorList>
            <person name="Davison A.J."/>
            <person name="Dolan A."/>
            <person name="Akter P."/>
            <person name="Addison C."/>
            <person name="Dargan D.J."/>
            <person name="Alcendor D.J."/>
            <person name="McGeoch D.J."/>
            <person name="Hayward G.S."/>
        </authorList>
    </citation>
    <scope>NUCLEOTIDE SEQUENCE [LARGE SCALE GENOMIC DNA]</scope>
    <source>
        <strain evidence="14">Heberling</strain>
    </source>
</reference>